<keyword evidence="4" id="KW-0449">Lipoprotein</keyword>
<evidence type="ECO:0000256" key="2">
    <source>
        <dbReference type="ARBA" id="ARBA00023136"/>
    </source>
</evidence>
<reference evidence="8" key="1">
    <citation type="submission" date="2016-12" db="EMBL/GenBank/DDBJ databases">
        <authorList>
            <person name="Varghese N."/>
            <person name="Submissions S."/>
        </authorList>
    </citation>
    <scope>NUCLEOTIDE SEQUENCE [LARGE SCALE GENOMIC DNA]</scope>
    <source>
        <strain evidence="8">DSM 11032</strain>
    </source>
</reference>
<evidence type="ECO:0000313" key="7">
    <source>
        <dbReference type="EMBL" id="SHN61660.1"/>
    </source>
</evidence>
<dbReference type="RefSeq" id="WP_084662636.1">
    <property type="nucleotide sequence ID" value="NZ_FRDF01000013.1"/>
</dbReference>
<sequence>MKTRMIALLAATIALVACNEIVSGPSSSTFYNCGNGTRLKVDYVDAETVMVQMNDDAPVTIPAEKAASGAKYMSATHQFWSKGDEAMWTVGRMAPMTCNKVMMPRGM</sequence>
<dbReference type="STRING" id="198312.SAMN02745193_02319"/>
<keyword evidence="1 5" id="KW-0732">Signal</keyword>
<evidence type="ECO:0000256" key="3">
    <source>
        <dbReference type="ARBA" id="ARBA00023139"/>
    </source>
</evidence>
<evidence type="ECO:0000259" key="6">
    <source>
        <dbReference type="Pfam" id="PF09864"/>
    </source>
</evidence>
<feature type="domain" description="C-type lysozyme inhibitor" evidence="6">
    <location>
        <begin position="31"/>
        <end position="95"/>
    </location>
</feature>
<evidence type="ECO:0000256" key="1">
    <source>
        <dbReference type="ARBA" id="ARBA00022729"/>
    </source>
</evidence>
<organism evidence="7 8">
    <name type="scientific">Erythrobacter sanguineus</name>
    <dbReference type="NCBI Taxonomy" id="198312"/>
    <lineage>
        <taxon>Bacteria</taxon>
        <taxon>Pseudomonadati</taxon>
        <taxon>Pseudomonadota</taxon>
        <taxon>Alphaproteobacteria</taxon>
        <taxon>Sphingomonadales</taxon>
        <taxon>Erythrobacteraceae</taxon>
        <taxon>Erythrobacter/Porphyrobacter group</taxon>
        <taxon>Erythrobacter</taxon>
    </lineage>
</organism>
<dbReference type="AlphaFoldDB" id="A0A1M7STF3"/>
<keyword evidence="2" id="KW-0472">Membrane</keyword>
<dbReference type="InterPro" id="IPR036328">
    <property type="entry name" value="MliC_sf"/>
</dbReference>
<dbReference type="InterPro" id="IPR018660">
    <property type="entry name" value="MliC"/>
</dbReference>
<evidence type="ECO:0000313" key="8">
    <source>
        <dbReference type="Proteomes" id="UP000184391"/>
    </source>
</evidence>
<evidence type="ECO:0000256" key="5">
    <source>
        <dbReference type="SAM" id="SignalP"/>
    </source>
</evidence>
<name>A0A1M7STF3_9SPHN</name>
<feature type="signal peptide" evidence="5">
    <location>
        <begin position="1"/>
        <end position="19"/>
    </location>
</feature>
<dbReference type="Gene3D" id="2.40.128.200">
    <property type="match status" value="1"/>
</dbReference>
<dbReference type="Pfam" id="PF09864">
    <property type="entry name" value="MliC"/>
    <property type="match status" value="1"/>
</dbReference>
<protein>
    <submittedName>
        <fullName evidence="7">Membrane-bound inhibitor of C-type lysozyme</fullName>
    </submittedName>
</protein>
<dbReference type="SUPFAM" id="SSF141488">
    <property type="entry name" value="YdhA-like"/>
    <property type="match status" value="1"/>
</dbReference>
<gene>
    <name evidence="7" type="ORF">SAMN02745193_02319</name>
</gene>
<keyword evidence="3" id="KW-0564">Palmitate</keyword>
<dbReference type="OrthoDB" id="7391794at2"/>
<feature type="chain" id="PRO_5012274829" evidence="5">
    <location>
        <begin position="20"/>
        <end position="107"/>
    </location>
</feature>
<keyword evidence="8" id="KW-1185">Reference proteome</keyword>
<evidence type="ECO:0000256" key="4">
    <source>
        <dbReference type="ARBA" id="ARBA00023288"/>
    </source>
</evidence>
<accession>A0A1M7STF3</accession>
<dbReference type="PROSITE" id="PS51257">
    <property type="entry name" value="PROKAR_LIPOPROTEIN"/>
    <property type="match status" value="1"/>
</dbReference>
<dbReference type="Proteomes" id="UP000184391">
    <property type="component" value="Unassembled WGS sequence"/>
</dbReference>
<dbReference type="EMBL" id="FRDF01000013">
    <property type="protein sequence ID" value="SHN61660.1"/>
    <property type="molecule type" value="Genomic_DNA"/>
</dbReference>
<proteinExistence type="predicted"/>